<dbReference type="InterPro" id="IPR010985">
    <property type="entry name" value="Ribbon_hlx_hlx"/>
</dbReference>
<sequence>MANLQIKDMPDTLHERLRRYARENNCTMREAVLTAIEKELVRWEWQKRLAQRPETDIGADAVALLKEERSRRDNEIG</sequence>
<dbReference type="GO" id="GO:0006355">
    <property type="term" value="P:regulation of DNA-templated transcription"/>
    <property type="evidence" value="ECO:0007669"/>
    <property type="project" value="InterPro"/>
</dbReference>
<organism evidence="1">
    <name type="scientific">Caldilineaceae bacterium SB0675_bin_29</name>
    <dbReference type="NCBI Taxonomy" id="2605266"/>
    <lineage>
        <taxon>Bacteria</taxon>
        <taxon>Bacillati</taxon>
        <taxon>Chloroflexota</taxon>
        <taxon>Caldilineae</taxon>
        <taxon>Caldilineales</taxon>
        <taxon>Caldilineaceae</taxon>
    </lineage>
</organism>
<gene>
    <name evidence="1" type="ORF">F4148_03045</name>
</gene>
<accession>A0A6B1FXM6</accession>
<proteinExistence type="predicted"/>
<protein>
    <recommendedName>
        <fullName evidence="2">Toxin-antitoxin system HicB family antitoxin</fullName>
    </recommendedName>
</protein>
<dbReference type="EMBL" id="VYDA01000112">
    <property type="protein sequence ID" value="MYH60768.1"/>
    <property type="molecule type" value="Genomic_DNA"/>
</dbReference>
<evidence type="ECO:0008006" key="2">
    <source>
        <dbReference type="Google" id="ProtNLM"/>
    </source>
</evidence>
<reference evidence="1" key="1">
    <citation type="submission" date="2019-09" db="EMBL/GenBank/DDBJ databases">
        <title>Characterisation of the sponge microbiome using genome-centric metagenomics.</title>
        <authorList>
            <person name="Engelberts J.P."/>
            <person name="Robbins S.J."/>
            <person name="De Goeij J.M."/>
            <person name="Aranda M."/>
            <person name="Bell S.C."/>
            <person name="Webster N.S."/>
        </authorList>
    </citation>
    <scope>NUCLEOTIDE SEQUENCE</scope>
    <source>
        <strain evidence="1">SB0675_bin_29</strain>
    </source>
</reference>
<dbReference type="AlphaFoldDB" id="A0A6B1FXM6"/>
<name>A0A6B1FXM6_9CHLR</name>
<evidence type="ECO:0000313" key="1">
    <source>
        <dbReference type="EMBL" id="MYH60768.1"/>
    </source>
</evidence>
<comment type="caution">
    <text evidence="1">The sequence shown here is derived from an EMBL/GenBank/DDBJ whole genome shotgun (WGS) entry which is preliminary data.</text>
</comment>
<dbReference type="SUPFAM" id="SSF47598">
    <property type="entry name" value="Ribbon-helix-helix"/>
    <property type="match status" value="1"/>
</dbReference>